<dbReference type="PANTHER" id="PTHR33778">
    <property type="entry name" value="PROTEIN MGTC"/>
    <property type="match status" value="1"/>
</dbReference>
<proteinExistence type="inferred from homology"/>
<dbReference type="GO" id="GO:0005886">
    <property type="term" value="C:plasma membrane"/>
    <property type="evidence" value="ECO:0007669"/>
    <property type="project" value="UniProtKB-SubCell"/>
</dbReference>
<evidence type="ECO:0000256" key="2">
    <source>
        <dbReference type="ARBA" id="ARBA00009298"/>
    </source>
</evidence>
<organism evidence="9 10">
    <name type="scientific">Fontibacillus phaseoli</name>
    <dbReference type="NCBI Taxonomy" id="1416533"/>
    <lineage>
        <taxon>Bacteria</taxon>
        <taxon>Bacillati</taxon>
        <taxon>Bacillota</taxon>
        <taxon>Bacilli</taxon>
        <taxon>Bacillales</taxon>
        <taxon>Paenibacillaceae</taxon>
        <taxon>Fontibacillus</taxon>
    </lineage>
</organism>
<evidence type="ECO:0000259" key="8">
    <source>
        <dbReference type="Pfam" id="PF02308"/>
    </source>
</evidence>
<evidence type="ECO:0000256" key="3">
    <source>
        <dbReference type="ARBA" id="ARBA00022475"/>
    </source>
</evidence>
<evidence type="ECO:0000256" key="1">
    <source>
        <dbReference type="ARBA" id="ARBA00004651"/>
    </source>
</evidence>
<keyword evidence="4 7" id="KW-0812">Transmembrane</keyword>
<keyword evidence="10" id="KW-1185">Reference proteome</keyword>
<dbReference type="Proteomes" id="UP000253090">
    <property type="component" value="Unassembled WGS sequence"/>
</dbReference>
<dbReference type="Pfam" id="PF02308">
    <property type="entry name" value="MgtC"/>
    <property type="match status" value="1"/>
</dbReference>
<dbReference type="AlphaFoldDB" id="A0A369BQ38"/>
<reference evidence="9 10" key="1">
    <citation type="submission" date="2018-07" db="EMBL/GenBank/DDBJ databases">
        <title>Genomic Encyclopedia of Type Strains, Phase III (KMG-III): the genomes of soil and plant-associated and newly described type strains.</title>
        <authorList>
            <person name="Whitman W."/>
        </authorList>
    </citation>
    <scope>NUCLEOTIDE SEQUENCE [LARGE SCALE GENOMIC DNA]</scope>
    <source>
        <strain evidence="9 10">CECT 8333</strain>
    </source>
</reference>
<evidence type="ECO:0000256" key="7">
    <source>
        <dbReference type="SAM" id="Phobius"/>
    </source>
</evidence>
<dbReference type="InterPro" id="IPR003416">
    <property type="entry name" value="MgtC/SapB/SrpB/YhiD_fam"/>
</dbReference>
<sequence length="232" mass="25145">MASPWHIGTPELIMRLLLSLFLGGIIGYEREINRHAAGLRTNILVCVGSTLIMLLSIYGFTDFLNEPTVRTDPARLAAQVISGIGFLGAGTIMQKGASIKGLTTAATLWVMAAIGLAVGAGFYYPAVITCLIVIISLKALNKVEHRFLASRKIHTLRISLPPESPSLAEMYAVMTSYHLDIKTISIANENGSLGNEVQRIKITFAAPKNASLIQVLEKFHALPDVSSLQMER</sequence>
<gene>
    <name evidence="9" type="ORF">DFP94_101309</name>
</gene>
<evidence type="ECO:0000256" key="5">
    <source>
        <dbReference type="ARBA" id="ARBA00022989"/>
    </source>
</evidence>
<feature type="transmembrane region" description="Helical" evidence="7">
    <location>
        <begin position="41"/>
        <end position="61"/>
    </location>
</feature>
<dbReference type="OrthoDB" id="9811198at2"/>
<evidence type="ECO:0000313" key="9">
    <source>
        <dbReference type="EMBL" id="RCX22726.1"/>
    </source>
</evidence>
<protein>
    <submittedName>
        <fullName evidence="9">Putative Mg2+ transporter-C (MgtC) family protein</fullName>
    </submittedName>
</protein>
<comment type="subcellular location">
    <subcellularLocation>
        <location evidence="1">Cell membrane</location>
        <topology evidence="1">Multi-pass membrane protein</topology>
    </subcellularLocation>
</comment>
<dbReference type="PRINTS" id="PR01837">
    <property type="entry name" value="MGTCSAPBPROT"/>
</dbReference>
<dbReference type="EMBL" id="QPJW01000001">
    <property type="protein sequence ID" value="RCX22726.1"/>
    <property type="molecule type" value="Genomic_DNA"/>
</dbReference>
<dbReference type="InterPro" id="IPR049177">
    <property type="entry name" value="MgtC_SapB_SrpB_YhiD_N"/>
</dbReference>
<dbReference type="PANTHER" id="PTHR33778:SF1">
    <property type="entry name" value="MAGNESIUM TRANSPORTER YHID-RELATED"/>
    <property type="match status" value="1"/>
</dbReference>
<evidence type="ECO:0000313" key="10">
    <source>
        <dbReference type="Proteomes" id="UP000253090"/>
    </source>
</evidence>
<comment type="caution">
    <text evidence="9">The sequence shown here is derived from an EMBL/GenBank/DDBJ whole genome shotgun (WGS) entry which is preliminary data.</text>
</comment>
<evidence type="ECO:0000256" key="6">
    <source>
        <dbReference type="ARBA" id="ARBA00023136"/>
    </source>
</evidence>
<evidence type="ECO:0000256" key="4">
    <source>
        <dbReference type="ARBA" id="ARBA00022692"/>
    </source>
</evidence>
<name>A0A369BQ38_9BACL</name>
<accession>A0A369BQ38</accession>
<dbReference type="RefSeq" id="WP_114494684.1">
    <property type="nucleotide sequence ID" value="NZ_QPJW01000001.1"/>
</dbReference>
<feature type="transmembrane region" description="Helical" evidence="7">
    <location>
        <begin position="73"/>
        <end position="92"/>
    </location>
</feature>
<comment type="similarity">
    <text evidence="2">Belongs to the MgtC/SapB family.</text>
</comment>
<feature type="domain" description="MgtC/SapB/SrpB/YhiD N-terminal" evidence="8">
    <location>
        <begin position="16"/>
        <end position="145"/>
    </location>
</feature>
<feature type="transmembrane region" description="Helical" evidence="7">
    <location>
        <begin position="12"/>
        <end position="29"/>
    </location>
</feature>
<keyword evidence="6 7" id="KW-0472">Membrane</keyword>
<keyword evidence="5 7" id="KW-1133">Transmembrane helix</keyword>
<keyword evidence="3" id="KW-1003">Cell membrane</keyword>